<dbReference type="InterPro" id="IPR006015">
    <property type="entry name" value="Universal_stress_UspA"/>
</dbReference>
<dbReference type="Pfam" id="PF00582">
    <property type="entry name" value="Usp"/>
    <property type="match status" value="2"/>
</dbReference>
<dbReference type="InterPro" id="IPR014729">
    <property type="entry name" value="Rossmann-like_a/b/a_fold"/>
</dbReference>
<evidence type="ECO:0000313" key="4">
    <source>
        <dbReference type="Proteomes" id="UP001596011"/>
    </source>
</evidence>
<protein>
    <submittedName>
        <fullName evidence="3">Universal stress protein</fullName>
    </submittedName>
</protein>
<reference evidence="4" key="1">
    <citation type="journal article" date="2019" name="Int. J. Syst. Evol. Microbiol.">
        <title>The Global Catalogue of Microorganisms (GCM) 10K type strain sequencing project: providing services to taxonomists for standard genome sequencing and annotation.</title>
        <authorList>
            <consortium name="The Broad Institute Genomics Platform"/>
            <consortium name="The Broad Institute Genome Sequencing Center for Infectious Disease"/>
            <person name="Wu L."/>
            <person name="Ma J."/>
        </authorList>
    </citation>
    <scope>NUCLEOTIDE SEQUENCE [LARGE SCALE GENOMIC DNA]</scope>
    <source>
        <strain evidence="4">CCUG 42722</strain>
    </source>
</reference>
<sequence>MGTTWQPAPIVVAVDGSERSAGAVRYAVREARARKRTVRLVHVAPTLLPEGGLWPAAGRDVEDLRTSGERILERAVAEARSAAPDIRFESLLGRDQRVAELAAAAATGELMVLGRETRRGAERLLAGTTTAGVVARAAVPVVVVPADWRESEHGRIVVGIKSAVPDGELLARAFSMASARHAALRLVHVVVIPELAAEIGVADAYADESLSSGRRMLESAAHEWRDAFPDVTVEMTAVEGRPADALVDASADADLLMLARPHRDLRHPVRLGRTPRAVLGVSDTPVEVVPLKREPATAPLVLESEGEILKS</sequence>
<dbReference type="PANTHER" id="PTHR46268">
    <property type="entry name" value="STRESS RESPONSE PROTEIN NHAX"/>
    <property type="match status" value="1"/>
</dbReference>
<feature type="domain" description="UspA" evidence="2">
    <location>
        <begin position="155"/>
        <end position="290"/>
    </location>
</feature>
<dbReference type="PANTHER" id="PTHR46268:SF6">
    <property type="entry name" value="UNIVERSAL STRESS PROTEIN UP12"/>
    <property type="match status" value="1"/>
</dbReference>
<gene>
    <name evidence="3" type="ORF">ACFO6V_17545</name>
</gene>
<dbReference type="InterPro" id="IPR006016">
    <property type="entry name" value="UspA"/>
</dbReference>
<accession>A0ABV9HIG0</accession>
<name>A0ABV9HIG0_9MICO</name>
<evidence type="ECO:0000259" key="2">
    <source>
        <dbReference type="Pfam" id="PF00582"/>
    </source>
</evidence>
<evidence type="ECO:0000313" key="3">
    <source>
        <dbReference type="EMBL" id="MFC4630059.1"/>
    </source>
</evidence>
<dbReference type="RefSeq" id="WP_377137400.1">
    <property type="nucleotide sequence ID" value="NZ_JBHSFI010000005.1"/>
</dbReference>
<evidence type="ECO:0000256" key="1">
    <source>
        <dbReference type="ARBA" id="ARBA00008791"/>
    </source>
</evidence>
<dbReference type="Gene3D" id="3.40.50.620">
    <property type="entry name" value="HUPs"/>
    <property type="match status" value="2"/>
</dbReference>
<dbReference type="SUPFAM" id="SSF52402">
    <property type="entry name" value="Adenine nucleotide alpha hydrolases-like"/>
    <property type="match status" value="2"/>
</dbReference>
<dbReference type="CDD" id="cd00293">
    <property type="entry name" value="USP-like"/>
    <property type="match status" value="1"/>
</dbReference>
<feature type="domain" description="UspA" evidence="2">
    <location>
        <begin position="9"/>
        <end position="145"/>
    </location>
</feature>
<organism evidence="3 4">
    <name type="scientific">Promicromonospora alba</name>
    <dbReference type="NCBI Taxonomy" id="1616110"/>
    <lineage>
        <taxon>Bacteria</taxon>
        <taxon>Bacillati</taxon>
        <taxon>Actinomycetota</taxon>
        <taxon>Actinomycetes</taxon>
        <taxon>Micrococcales</taxon>
        <taxon>Promicromonosporaceae</taxon>
        <taxon>Promicromonospora</taxon>
    </lineage>
</organism>
<dbReference type="PRINTS" id="PR01438">
    <property type="entry name" value="UNVRSLSTRESS"/>
</dbReference>
<comment type="similarity">
    <text evidence="1">Belongs to the universal stress protein A family.</text>
</comment>
<keyword evidence="4" id="KW-1185">Reference proteome</keyword>
<dbReference type="Proteomes" id="UP001596011">
    <property type="component" value="Unassembled WGS sequence"/>
</dbReference>
<comment type="caution">
    <text evidence="3">The sequence shown here is derived from an EMBL/GenBank/DDBJ whole genome shotgun (WGS) entry which is preliminary data.</text>
</comment>
<proteinExistence type="inferred from homology"/>
<dbReference type="EMBL" id="JBHSFI010000005">
    <property type="protein sequence ID" value="MFC4630059.1"/>
    <property type="molecule type" value="Genomic_DNA"/>
</dbReference>